<accession>A0A2R6RYE4</accession>
<dbReference type="InParanoid" id="A0A2R6RYE4"/>
<reference evidence="9 10" key="1">
    <citation type="submission" date="2017-07" db="EMBL/GenBank/DDBJ databases">
        <title>An improved, manually edited Actinidia chinensis var. chinensis (kiwifruit) genome highlights the challenges associated with draft genomes and gene prediction in plants.</title>
        <authorList>
            <person name="Pilkington S."/>
            <person name="Crowhurst R."/>
            <person name="Hilario E."/>
            <person name="Nardozza S."/>
            <person name="Fraser L."/>
            <person name="Peng Y."/>
            <person name="Gunaseelan K."/>
            <person name="Simpson R."/>
            <person name="Tahir J."/>
            <person name="Deroles S."/>
            <person name="Templeton K."/>
            <person name="Luo Z."/>
            <person name="Davy M."/>
            <person name="Cheng C."/>
            <person name="Mcneilage M."/>
            <person name="Scaglione D."/>
            <person name="Liu Y."/>
            <person name="Zhang Q."/>
            <person name="Datson P."/>
            <person name="De Silva N."/>
            <person name="Gardiner S."/>
            <person name="Bassett H."/>
            <person name="Chagne D."/>
            <person name="Mccallum J."/>
            <person name="Dzierzon H."/>
            <person name="Deng C."/>
            <person name="Wang Y.-Y."/>
            <person name="Barron N."/>
            <person name="Manako K."/>
            <person name="Bowen J."/>
            <person name="Foster T."/>
            <person name="Erridge Z."/>
            <person name="Tiffin H."/>
            <person name="Waite C."/>
            <person name="Davies K."/>
            <person name="Grierson E."/>
            <person name="Laing W."/>
            <person name="Kirk R."/>
            <person name="Chen X."/>
            <person name="Wood M."/>
            <person name="Montefiori M."/>
            <person name="Brummell D."/>
            <person name="Schwinn K."/>
            <person name="Catanach A."/>
            <person name="Fullerton C."/>
            <person name="Li D."/>
            <person name="Meiyalaghan S."/>
            <person name="Nieuwenhuizen N."/>
            <person name="Read N."/>
            <person name="Prakash R."/>
            <person name="Hunter D."/>
            <person name="Zhang H."/>
            <person name="Mckenzie M."/>
            <person name="Knabel M."/>
            <person name="Harris A."/>
            <person name="Allan A."/>
            <person name="Chen A."/>
            <person name="Janssen B."/>
            <person name="Plunkett B."/>
            <person name="Dwamena C."/>
            <person name="Voogd C."/>
            <person name="Leif D."/>
            <person name="Lafferty D."/>
            <person name="Souleyre E."/>
            <person name="Varkonyi-Gasic E."/>
            <person name="Gambi F."/>
            <person name="Hanley J."/>
            <person name="Yao J.-L."/>
            <person name="Cheung J."/>
            <person name="David K."/>
            <person name="Warren B."/>
            <person name="Marsh K."/>
            <person name="Snowden K."/>
            <person name="Lin-Wang K."/>
            <person name="Brian L."/>
            <person name="Martinez-Sanchez M."/>
            <person name="Wang M."/>
            <person name="Ileperuma N."/>
            <person name="Macnee N."/>
            <person name="Campin R."/>
            <person name="Mcatee P."/>
            <person name="Drummond R."/>
            <person name="Espley R."/>
            <person name="Ireland H."/>
            <person name="Wu R."/>
            <person name="Atkinson R."/>
            <person name="Karunairetnam S."/>
            <person name="Bulley S."/>
            <person name="Chunkath S."/>
            <person name="Hanley Z."/>
            <person name="Storey R."/>
            <person name="Thrimawithana A."/>
            <person name="Thomson S."/>
            <person name="David C."/>
            <person name="Testolin R."/>
        </authorList>
    </citation>
    <scope>NUCLEOTIDE SEQUENCE [LARGE SCALE GENOMIC DNA]</scope>
    <source>
        <strain evidence="10">cv. Red5</strain>
        <tissue evidence="9">Young leaf</tissue>
    </source>
</reference>
<dbReference type="GO" id="GO:0004674">
    <property type="term" value="F:protein serine/threonine kinase activity"/>
    <property type="evidence" value="ECO:0007669"/>
    <property type="project" value="UniProtKB-KW"/>
</dbReference>
<dbReference type="InterPro" id="IPR000719">
    <property type="entry name" value="Prot_kinase_dom"/>
</dbReference>
<keyword evidence="6" id="KW-0472">Membrane</keyword>
<keyword evidence="5" id="KW-1133">Transmembrane helix</keyword>
<dbReference type="InterPro" id="IPR011009">
    <property type="entry name" value="Kinase-like_dom_sf"/>
</dbReference>
<evidence type="ECO:0000256" key="3">
    <source>
        <dbReference type="ARBA" id="ARBA00022692"/>
    </source>
</evidence>
<dbReference type="AlphaFoldDB" id="A0A2R6RYE4"/>
<keyword evidence="10" id="KW-1185">Reference proteome</keyword>
<keyword evidence="2" id="KW-0723">Serine/threonine-protein kinase</keyword>
<dbReference type="STRING" id="1590841.A0A2R6RYE4"/>
<dbReference type="EMBL" id="NKQK01000002">
    <property type="protein sequence ID" value="PSS35037.1"/>
    <property type="molecule type" value="Genomic_DNA"/>
</dbReference>
<dbReference type="GO" id="GO:0016020">
    <property type="term" value="C:membrane"/>
    <property type="evidence" value="ECO:0007669"/>
    <property type="project" value="UniProtKB-SubCell"/>
</dbReference>
<dbReference type="PROSITE" id="PS50011">
    <property type="entry name" value="PROTEIN_KINASE_DOM"/>
    <property type="match status" value="1"/>
</dbReference>
<dbReference type="PANTHER" id="PTHR27009">
    <property type="entry name" value="RUST RESISTANCE KINASE LR10-RELATED"/>
    <property type="match status" value="1"/>
</dbReference>
<feature type="domain" description="Protein kinase" evidence="8">
    <location>
        <begin position="1"/>
        <end position="115"/>
    </location>
</feature>
<evidence type="ECO:0000256" key="6">
    <source>
        <dbReference type="ARBA" id="ARBA00023136"/>
    </source>
</evidence>
<evidence type="ECO:0000256" key="5">
    <source>
        <dbReference type="ARBA" id="ARBA00022989"/>
    </source>
</evidence>
<dbReference type="GO" id="GO:0005524">
    <property type="term" value="F:ATP binding"/>
    <property type="evidence" value="ECO:0007669"/>
    <property type="project" value="InterPro"/>
</dbReference>
<reference evidence="10" key="2">
    <citation type="journal article" date="2018" name="BMC Genomics">
        <title>A manually annotated Actinidia chinensis var. chinensis (kiwifruit) genome highlights the challenges associated with draft genomes and gene prediction in plants.</title>
        <authorList>
            <person name="Pilkington S.M."/>
            <person name="Crowhurst R."/>
            <person name="Hilario E."/>
            <person name="Nardozza S."/>
            <person name="Fraser L."/>
            <person name="Peng Y."/>
            <person name="Gunaseelan K."/>
            <person name="Simpson R."/>
            <person name="Tahir J."/>
            <person name="Deroles S.C."/>
            <person name="Templeton K."/>
            <person name="Luo Z."/>
            <person name="Davy M."/>
            <person name="Cheng C."/>
            <person name="McNeilage M."/>
            <person name="Scaglione D."/>
            <person name="Liu Y."/>
            <person name="Zhang Q."/>
            <person name="Datson P."/>
            <person name="De Silva N."/>
            <person name="Gardiner S.E."/>
            <person name="Bassett H."/>
            <person name="Chagne D."/>
            <person name="McCallum J."/>
            <person name="Dzierzon H."/>
            <person name="Deng C."/>
            <person name="Wang Y.Y."/>
            <person name="Barron L."/>
            <person name="Manako K."/>
            <person name="Bowen J."/>
            <person name="Foster T.M."/>
            <person name="Erridge Z.A."/>
            <person name="Tiffin H."/>
            <person name="Waite C.N."/>
            <person name="Davies K.M."/>
            <person name="Grierson E.P."/>
            <person name="Laing W.A."/>
            <person name="Kirk R."/>
            <person name="Chen X."/>
            <person name="Wood M."/>
            <person name="Montefiori M."/>
            <person name="Brummell D.A."/>
            <person name="Schwinn K.E."/>
            <person name="Catanach A."/>
            <person name="Fullerton C."/>
            <person name="Li D."/>
            <person name="Meiyalaghan S."/>
            <person name="Nieuwenhuizen N."/>
            <person name="Read N."/>
            <person name="Prakash R."/>
            <person name="Hunter D."/>
            <person name="Zhang H."/>
            <person name="McKenzie M."/>
            <person name="Knabel M."/>
            <person name="Harris A."/>
            <person name="Allan A.C."/>
            <person name="Gleave A."/>
            <person name="Chen A."/>
            <person name="Janssen B.J."/>
            <person name="Plunkett B."/>
            <person name="Ampomah-Dwamena C."/>
            <person name="Voogd C."/>
            <person name="Leif D."/>
            <person name="Lafferty D."/>
            <person name="Souleyre E.J.F."/>
            <person name="Varkonyi-Gasic E."/>
            <person name="Gambi F."/>
            <person name="Hanley J."/>
            <person name="Yao J.L."/>
            <person name="Cheung J."/>
            <person name="David K.M."/>
            <person name="Warren B."/>
            <person name="Marsh K."/>
            <person name="Snowden K.C."/>
            <person name="Lin-Wang K."/>
            <person name="Brian L."/>
            <person name="Martinez-Sanchez M."/>
            <person name="Wang M."/>
            <person name="Ileperuma N."/>
            <person name="Macnee N."/>
            <person name="Campin R."/>
            <person name="McAtee P."/>
            <person name="Drummond R.S.M."/>
            <person name="Espley R.V."/>
            <person name="Ireland H.S."/>
            <person name="Wu R."/>
            <person name="Atkinson R.G."/>
            <person name="Karunairetnam S."/>
            <person name="Bulley S."/>
            <person name="Chunkath S."/>
            <person name="Hanley Z."/>
            <person name="Storey R."/>
            <person name="Thrimawithana A.H."/>
            <person name="Thomson S."/>
            <person name="David C."/>
            <person name="Testolin R."/>
            <person name="Huang H."/>
            <person name="Hellens R.P."/>
            <person name="Schaffer R.J."/>
        </authorList>
    </citation>
    <scope>NUCLEOTIDE SEQUENCE [LARGE SCALE GENOMIC DNA]</scope>
    <source>
        <strain evidence="10">cv. Red5</strain>
    </source>
</reference>
<comment type="subcellular location">
    <subcellularLocation>
        <location evidence="1">Membrane</location>
        <topology evidence="1">Single-pass type I membrane protein</topology>
    </subcellularLocation>
</comment>
<protein>
    <submittedName>
        <fullName evidence="9">Leaf rust 10 disease-resistance locus receptor-like protein kinase</fullName>
    </submittedName>
</protein>
<keyword evidence="7" id="KW-0325">Glycoprotein</keyword>
<keyword evidence="3" id="KW-0812">Transmembrane</keyword>
<evidence type="ECO:0000313" key="10">
    <source>
        <dbReference type="Proteomes" id="UP000241394"/>
    </source>
</evidence>
<dbReference type="OMA" id="SDPRIEN"/>
<gene>
    <name evidence="9" type="ORF">CEY00_Acc02234</name>
</gene>
<dbReference type="Gene3D" id="1.10.510.10">
    <property type="entry name" value="Transferase(Phosphotransferase) domain 1"/>
    <property type="match status" value="1"/>
</dbReference>
<dbReference type="Proteomes" id="UP000241394">
    <property type="component" value="Chromosome LG2"/>
</dbReference>
<evidence type="ECO:0000256" key="4">
    <source>
        <dbReference type="ARBA" id="ARBA00022729"/>
    </source>
</evidence>
<dbReference type="InterPro" id="IPR045874">
    <property type="entry name" value="LRK10/LRL21-25-like"/>
</dbReference>
<proteinExistence type="predicted"/>
<keyword evidence="9" id="KW-0418">Kinase</keyword>
<evidence type="ECO:0000256" key="7">
    <source>
        <dbReference type="ARBA" id="ARBA00023180"/>
    </source>
</evidence>
<keyword evidence="9" id="KW-0808">Transferase</keyword>
<comment type="caution">
    <text evidence="9">The sequence shown here is derived from an EMBL/GenBank/DDBJ whole genome shotgun (WGS) entry which is preliminary data.</text>
</comment>
<keyword evidence="9" id="KW-0675">Receptor</keyword>
<evidence type="ECO:0000256" key="2">
    <source>
        <dbReference type="ARBA" id="ARBA00022527"/>
    </source>
</evidence>
<sequence>MTGARGTVGYITPDVFSRAFGGVSYKFDVYIHGMLVLEMTGARTKVGAAQTSEIYFPQWIYEHLEHGKDLRLHGVNNKEQAETSRKMILVALWCIQTNPLDRPPMSRVVVTVVVM</sequence>
<evidence type="ECO:0000256" key="1">
    <source>
        <dbReference type="ARBA" id="ARBA00004479"/>
    </source>
</evidence>
<dbReference type="OrthoDB" id="4062651at2759"/>
<name>A0A2R6RYE4_ACTCC</name>
<evidence type="ECO:0000313" key="9">
    <source>
        <dbReference type="EMBL" id="PSS35037.1"/>
    </source>
</evidence>
<dbReference type="Gramene" id="PSS35037">
    <property type="protein sequence ID" value="PSS35037"/>
    <property type="gene ID" value="CEY00_Acc02234"/>
</dbReference>
<organism evidence="9 10">
    <name type="scientific">Actinidia chinensis var. chinensis</name>
    <name type="common">Chinese soft-hair kiwi</name>
    <dbReference type="NCBI Taxonomy" id="1590841"/>
    <lineage>
        <taxon>Eukaryota</taxon>
        <taxon>Viridiplantae</taxon>
        <taxon>Streptophyta</taxon>
        <taxon>Embryophyta</taxon>
        <taxon>Tracheophyta</taxon>
        <taxon>Spermatophyta</taxon>
        <taxon>Magnoliopsida</taxon>
        <taxon>eudicotyledons</taxon>
        <taxon>Gunneridae</taxon>
        <taxon>Pentapetalae</taxon>
        <taxon>asterids</taxon>
        <taxon>Ericales</taxon>
        <taxon>Actinidiaceae</taxon>
        <taxon>Actinidia</taxon>
    </lineage>
</organism>
<dbReference type="SUPFAM" id="SSF56112">
    <property type="entry name" value="Protein kinase-like (PK-like)"/>
    <property type="match status" value="1"/>
</dbReference>
<keyword evidence="4" id="KW-0732">Signal</keyword>
<evidence type="ECO:0000259" key="8">
    <source>
        <dbReference type="PROSITE" id="PS50011"/>
    </source>
</evidence>